<evidence type="ECO:0000259" key="10">
    <source>
        <dbReference type="PROSITE" id="PS50110"/>
    </source>
</evidence>
<dbReference type="PANTHER" id="PTHR48111">
    <property type="entry name" value="REGULATOR OF RPOS"/>
    <property type="match status" value="1"/>
</dbReference>
<dbReference type="SUPFAM" id="SSF52172">
    <property type="entry name" value="CheY-like"/>
    <property type="match status" value="1"/>
</dbReference>
<dbReference type="GO" id="GO:0000156">
    <property type="term" value="F:phosphorelay response regulator activity"/>
    <property type="evidence" value="ECO:0007669"/>
    <property type="project" value="TreeGrafter"/>
</dbReference>
<organism evidence="12 13">
    <name type="scientific">Emergencia timonensis</name>
    <dbReference type="NCBI Taxonomy" id="1776384"/>
    <lineage>
        <taxon>Bacteria</taxon>
        <taxon>Bacillati</taxon>
        <taxon>Bacillota</taxon>
        <taxon>Clostridia</taxon>
        <taxon>Peptostreptococcales</taxon>
        <taxon>Anaerovoracaceae</taxon>
        <taxon>Emergencia</taxon>
    </lineage>
</organism>
<dbReference type="Gene3D" id="6.10.250.690">
    <property type="match status" value="1"/>
</dbReference>
<evidence type="ECO:0000256" key="2">
    <source>
        <dbReference type="ARBA" id="ARBA00022553"/>
    </source>
</evidence>
<keyword evidence="6" id="KW-0804">Transcription</keyword>
<dbReference type="InterPro" id="IPR016032">
    <property type="entry name" value="Sig_transdc_resp-reg_C-effctor"/>
</dbReference>
<dbReference type="InterPro" id="IPR039420">
    <property type="entry name" value="WalR-like"/>
</dbReference>
<dbReference type="GO" id="GO:0032993">
    <property type="term" value="C:protein-DNA complex"/>
    <property type="evidence" value="ECO:0007669"/>
    <property type="project" value="TreeGrafter"/>
</dbReference>
<dbReference type="InterPro" id="IPR036388">
    <property type="entry name" value="WH-like_DNA-bd_sf"/>
</dbReference>
<dbReference type="RefSeq" id="WP_118334175.1">
    <property type="nucleotide sequence ID" value="NZ_AP025567.1"/>
</dbReference>
<protein>
    <recommendedName>
        <fullName evidence="1">Stage 0 sporulation protein A homolog</fullName>
    </recommendedName>
</protein>
<evidence type="ECO:0000256" key="3">
    <source>
        <dbReference type="ARBA" id="ARBA00023012"/>
    </source>
</evidence>
<dbReference type="InterPro" id="IPR011006">
    <property type="entry name" value="CheY-like_superfamily"/>
</dbReference>
<keyword evidence="5 9" id="KW-0238">DNA-binding</keyword>
<evidence type="ECO:0000256" key="1">
    <source>
        <dbReference type="ARBA" id="ARBA00018672"/>
    </source>
</evidence>
<evidence type="ECO:0000256" key="9">
    <source>
        <dbReference type="PROSITE-ProRule" id="PRU01091"/>
    </source>
</evidence>
<dbReference type="GO" id="GO:0005829">
    <property type="term" value="C:cytosol"/>
    <property type="evidence" value="ECO:0007669"/>
    <property type="project" value="TreeGrafter"/>
</dbReference>
<dbReference type="Pfam" id="PF00486">
    <property type="entry name" value="Trans_reg_C"/>
    <property type="match status" value="1"/>
</dbReference>
<name>A0A415E8B0_9FIRM</name>
<evidence type="ECO:0000256" key="8">
    <source>
        <dbReference type="PROSITE-ProRule" id="PRU00169"/>
    </source>
</evidence>
<dbReference type="Gene3D" id="3.40.50.2300">
    <property type="match status" value="1"/>
</dbReference>
<comment type="function">
    <text evidence="7">May play the central regulatory role in sporulation. It may be an element of the effector pathway responsible for the activation of sporulation genes in response to nutritional stress. Spo0A may act in concert with spo0H (a sigma factor) to control the expression of some genes that are critical to the sporulation process.</text>
</comment>
<evidence type="ECO:0000313" key="13">
    <source>
        <dbReference type="Proteomes" id="UP000284841"/>
    </source>
</evidence>
<dbReference type="InterPro" id="IPR058211">
    <property type="entry name" value="VanR-like"/>
</dbReference>
<dbReference type="PANTHER" id="PTHR48111:SF2">
    <property type="entry name" value="RESPONSE REGULATOR SAER"/>
    <property type="match status" value="1"/>
</dbReference>
<evidence type="ECO:0000256" key="5">
    <source>
        <dbReference type="ARBA" id="ARBA00023125"/>
    </source>
</evidence>
<feature type="domain" description="OmpR/PhoB-type" evidence="11">
    <location>
        <begin position="133"/>
        <end position="233"/>
    </location>
</feature>
<dbReference type="CDD" id="cd00383">
    <property type="entry name" value="trans_reg_C"/>
    <property type="match status" value="1"/>
</dbReference>
<accession>A0A415E8B0</accession>
<dbReference type="SUPFAM" id="SSF46894">
    <property type="entry name" value="C-terminal effector domain of the bipartite response regulators"/>
    <property type="match status" value="1"/>
</dbReference>
<evidence type="ECO:0000256" key="4">
    <source>
        <dbReference type="ARBA" id="ARBA00023015"/>
    </source>
</evidence>
<dbReference type="Proteomes" id="UP000284841">
    <property type="component" value="Unassembled WGS sequence"/>
</dbReference>
<evidence type="ECO:0000313" key="12">
    <source>
        <dbReference type="EMBL" id="RHJ90026.1"/>
    </source>
</evidence>
<sequence>MSDKILIVDDEHEIADLIEVYLNNEGYEVFKFYTAREALDCIDRTALDLAILDVMLPDINGLALCQKIREKYTYPVIMLTAKDGEMDKITGLTLGADDYVTKPFRPLEVAARVKSQLRRYKKYNSPPDGRAADDVIIHSDLVLNRKTHECCLNEKKIPLTPTEFSVLRILLENKGNVVSAEELFHQIWQDEYYSKANNTITVHIRHLREKLGDAVDKPKYIKTIWGVGYKIET</sequence>
<comment type="caution">
    <text evidence="12">The sequence shown here is derived from an EMBL/GenBank/DDBJ whole genome shotgun (WGS) entry which is preliminary data.</text>
</comment>
<dbReference type="NCBIfam" id="NF033117">
    <property type="entry name" value="vanR_ACDEGLN"/>
    <property type="match status" value="1"/>
</dbReference>
<dbReference type="Gene3D" id="1.10.10.10">
    <property type="entry name" value="Winged helix-like DNA-binding domain superfamily/Winged helix DNA-binding domain"/>
    <property type="match status" value="1"/>
</dbReference>
<dbReference type="Pfam" id="PF00072">
    <property type="entry name" value="Response_reg"/>
    <property type="match status" value="1"/>
</dbReference>
<keyword evidence="2 8" id="KW-0597">Phosphoprotein</keyword>
<dbReference type="GO" id="GO:0000976">
    <property type="term" value="F:transcription cis-regulatory region binding"/>
    <property type="evidence" value="ECO:0007669"/>
    <property type="project" value="TreeGrafter"/>
</dbReference>
<gene>
    <name evidence="12" type="primary">vanR</name>
    <name evidence="12" type="ORF">DW099_05610</name>
</gene>
<dbReference type="EMBL" id="QRMS01000001">
    <property type="protein sequence ID" value="RHJ90026.1"/>
    <property type="molecule type" value="Genomic_DNA"/>
</dbReference>
<keyword evidence="3" id="KW-0902">Two-component regulatory system</keyword>
<evidence type="ECO:0000259" key="11">
    <source>
        <dbReference type="PROSITE" id="PS51755"/>
    </source>
</evidence>
<dbReference type="InterPro" id="IPR001789">
    <property type="entry name" value="Sig_transdc_resp-reg_receiver"/>
</dbReference>
<feature type="domain" description="Response regulatory" evidence="10">
    <location>
        <begin position="4"/>
        <end position="117"/>
    </location>
</feature>
<dbReference type="SMART" id="SM00448">
    <property type="entry name" value="REC"/>
    <property type="match status" value="1"/>
</dbReference>
<dbReference type="SMART" id="SM00862">
    <property type="entry name" value="Trans_reg_C"/>
    <property type="match status" value="1"/>
</dbReference>
<dbReference type="PROSITE" id="PS51755">
    <property type="entry name" value="OMPR_PHOB"/>
    <property type="match status" value="1"/>
</dbReference>
<evidence type="ECO:0000256" key="6">
    <source>
        <dbReference type="ARBA" id="ARBA00023163"/>
    </source>
</evidence>
<dbReference type="FunFam" id="3.40.50.2300:FF:000001">
    <property type="entry name" value="DNA-binding response regulator PhoB"/>
    <property type="match status" value="1"/>
</dbReference>
<dbReference type="STRING" id="1776384.GCA_900086585_03421"/>
<feature type="DNA-binding region" description="OmpR/PhoB-type" evidence="9">
    <location>
        <begin position="133"/>
        <end position="233"/>
    </location>
</feature>
<dbReference type="OrthoDB" id="9790442at2"/>
<dbReference type="CDD" id="cd17574">
    <property type="entry name" value="REC_OmpR"/>
    <property type="match status" value="1"/>
</dbReference>
<proteinExistence type="predicted"/>
<dbReference type="FunFam" id="1.10.10.10:FF:000018">
    <property type="entry name" value="DNA-binding response regulator ResD"/>
    <property type="match status" value="1"/>
</dbReference>
<evidence type="ECO:0000256" key="7">
    <source>
        <dbReference type="ARBA" id="ARBA00024867"/>
    </source>
</evidence>
<dbReference type="AlphaFoldDB" id="A0A415E8B0"/>
<keyword evidence="4" id="KW-0805">Transcription regulation</keyword>
<dbReference type="PROSITE" id="PS50110">
    <property type="entry name" value="RESPONSE_REGULATORY"/>
    <property type="match status" value="1"/>
</dbReference>
<dbReference type="GO" id="GO:0006355">
    <property type="term" value="P:regulation of DNA-templated transcription"/>
    <property type="evidence" value="ECO:0007669"/>
    <property type="project" value="InterPro"/>
</dbReference>
<keyword evidence="13" id="KW-1185">Reference proteome</keyword>
<feature type="modified residue" description="4-aspartylphosphate" evidence="8">
    <location>
        <position position="53"/>
    </location>
</feature>
<reference evidence="12 13" key="1">
    <citation type="submission" date="2018-08" db="EMBL/GenBank/DDBJ databases">
        <title>A genome reference for cultivated species of the human gut microbiota.</title>
        <authorList>
            <person name="Zou Y."/>
            <person name="Xue W."/>
            <person name="Luo G."/>
        </authorList>
    </citation>
    <scope>NUCLEOTIDE SEQUENCE [LARGE SCALE GENOMIC DNA]</scope>
    <source>
        <strain evidence="12 13">AM07-24</strain>
    </source>
</reference>
<dbReference type="InterPro" id="IPR001867">
    <property type="entry name" value="OmpR/PhoB-type_DNA-bd"/>
</dbReference>